<evidence type="ECO:0000256" key="6">
    <source>
        <dbReference type="ARBA" id="ARBA00023316"/>
    </source>
</evidence>
<evidence type="ECO:0000313" key="9">
    <source>
        <dbReference type="Proteomes" id="UP001500851"/>
    </source>
</evidence>
<keyword evidence="6" id="KW-0961">Cell wall biogenesis/degradation</keyword>
<sequence length="373" mass="40383">MSVEARPVAAVRFATDDERARWDALIAANPGGGEVWQGDAYLEQKREAGRYRVHRLIVELGDEDRTAVAVGVLAKRAPLLGEWWHVPAGPAALDAAGQDPEAFARATRAVADFARANGAFLLKIEPRVPASAEADRVVRALGAVPTARIIPNPSTVIVDVRGSGAEPRTEDELFASLGKKARYAIKKAARDGITVERVPASEANCAAFFRLLEETAEGRFVLRSADYYRSFWQRFERAGAGQLFFAYRDGALVAGAFAMGLGSKTTYKDGASVRAKTAYGASHALQWEVLRWALERGAVTHDLCGAPPSGQASDTAHPLHGVGQFKTSFAPQIVDYAGAWDLPLSASKFSVWAKIGDRIARRLSLTVQKDPYY</sequence>
<keyword evidence="5" id="KW-0012">Acyltransferase</keyword>
<organism evidence="8 9">
    <name type="scientific">Leucobacter iarius</name>
    <dbReference type="NCBI Taxonomy" id="333963"/>
    <lineage>
        <taxon>Bacteria</taxon>
        <taxon>Bacillati</taxon>
        <taxon>Actinomycetota</taxon>
        <taxon>Actinomycetes</taxon>
        <taxon>Micrococcales</taxon>
        <taxon>Microbacteriaceae</taxon>
        <taxon>Leucobacter</taxon>
    </lineage>
</organism>
<evidence type="ECO:0000256" key="1">
    <source>
        <dbReference type="ARBA" id="ARBA00009943"/>
    </source>
</evidence>
<dbReference type="InterPro" id="IPR038740">
    <property type="entry name" value="BioF2-like_GNAT_dom"/>
</dbReference>
<keyword evidence="4" id="KW-0573">Peptidoglycan synthesis</keyword>
<evidence type="ECO:0000256" key="3">
    <source>
        <dbReference type="ARBA" id="ARBA00022960"/>
    </source>
</evidence>
<dbReference type="InterPro" id="IPR016181">
    <property type="entry name" value="Acyl_CoA_acyltransferase"/>
</dbReference>
<feature type="domain" description="BioF2-like acetyltransferase" evidence="7">
    <location>
        <begin position="179"/>
        <end position="305"/>
    </location>
</feature>
<evidence type="ECO:0000256" key="4">
    <source>
        <dbReference type="ARBA" id="ARBA00022984"/>
    </source>
</evidence>
<comment type="similarity">
    <text evidence="1">Belongs to the FemABX family.</text>
</comment>
<evidence type="ECO:0000313" key="8">
    <source>
        <dbReference type="EMBL" id="GAA1787935.1"/>
    </source>
</evidence>
<gene>
    <name evidence="8" type="ORF">GCM10009768_16200</name>
</gene>
<evidence type="ECO:0000256" key="5">
    <source>
        <dbReference type="ARBA" id="ARBA00023315"/>
    </source>
</evidence>
<dbReference type="InterPro" id="IPR003447">
    <property type="entry name" value="FEMABX"/>
</dbReference>
<evidence type="ECO:0000256" key="2">
    <source>
        <dbReference type="ARBA" id="ARBA00022679"/>
    </source>
</evidence>
<protein>
    <recommendedName>
        <fullName evidence="7">BioF2-like acetyltransferase domain-containing protein</fullName>
    </recommendedName>
</protein>
<evidence type="ECO:0000259" key="7">
    <source>
        <dbReference type="Pfam" id="PF13480"/>
    </source>
</evidence>
<keyword evidence="3" id="KW-0133">Cell shape</keyword>
<keyword evidence="9" id="KW-1185">Reference proteome</keyword>
<reference evidence="8 9" key="1">
    <citation type="journal article" date="2019" name="Int. J. Syst. Evol. Microbiol.">
        <title>The Global Catalogue of Microorganisms (GCM) 10K type strain sequencing project: providing services to taxonomists for standard genome sequencing and annotation.</title>
        <authorList>
            <consortium name="The Broad Institute Genomics Platform"/>
            <consortium name="The Broad Institute Genome Sequencing Center for Infectious Disease"/>
            <person name="Wu L."/>
            <person name="Ma J."/>
        </authorList>
    </citation>
    <scope>NUCLEOTIDE SEQUENCE [LARGE SCALE GENOMIC DNA]</scope>
    <source>
        <strain evidence="8 9">JCM 14736</strain>
    </source>
</reference>
<name>A0ABN2LHP2_9MICO</name>
<dbReference type="Proteomes" id="UP001500851">
    <property type="component" value="Unassembled WGS sequence"/>
</dbReference>
<dbReference type="Gene3D" id="3.40.630.30">
    <property type="match status" value="2"/>
</dbReference>
<dbReference type="SUPFAM" id="SSF55729">
    <property type="entry name" value="Acyl-CoA N-acyltransferases (Nat)"/>
    <property type="match status" value="2"/>
</dbReference>
<dbReference type="PANTHER" id="PTHR36174:SF1">
    <property type="entry name" value="LIPID II:GLYCINE GLYCYLTRANSFERASE"/>
    <property type="match status" value="1"/>
</dbReference>
<accession>A0ABN2LHP2</accession>
<dbReference type="PANTHER" id="PTHR36174">
    <property type="entry name" value="LIPID II:GLYCINE GLYCYLTRANSFERASE"/>
    <property type="match status" value="1"/>
</dbReference>
<dbReference type="EMBL" id="BAAAOB010000001">
    <property type="protein sequence ID" value="GAA1787935.1"/>
    <property type="molecule type" value="Genomic_DNA"/>
</dbReference>
<dbReference type="Pfam" id="PF13480">
    <property type="entry name" value="Acetyltransf_6"/>
    <property type="match status" value="1"/>
</dbReference>
<keyword evidence="2" id="KW-0808">Transferase</keyword>
<comment type="caution">
    <text evidence="8">The sequence shown here is derived from an EMBL/GenBank/DDBJ whole genome shotgun (WGS) entry which is preliminary data.</text>
</comment>
<dbReference type="RefSeq" id="WP_344031261.1">
    <property type="nucleotide sequence ID" value="NZ_BAAAOB010000001.1"/>
</dbReference>
<dbReference type="PROSITE" id="PS51191">
    <property type="entry name" value="FEMABX"/>
    <property type="match status" value="1"/>
</dbReference>
<dbReference type="InterPro" id="IPR050644">
    <property type="entry name" value="PG_Glycine_Bridge_Synth"/>
</dbReference>
<proteinExistence type="inferred from homology"/>